<protein>
    <recommendedName>
        <fullName evidence="1">MULE transposase domain-containing protein</fullName>
    </recommendedName>
</protein>
<dbReference type="PANTHER" id="PTHR47718:SF2">
    <property type="entry name" value="PROTEIN FAR1-RELATED SEQUENCE 5-LIKE"/>
    <property type="match status" value="1"/>
</dbReference>
<gene>
    <name evidence="2" type="ORF">RDI58_014496</name>
</gene>
<comment type="caution">
    <text evidence="2">The sequence shown here is derived from an EMBL/GenBank/DDBJ whole genome shotgun (WGS) entry which is preliminary data.</text>
</comment>
<dbReference type="EMBL" id="JBANQN010000006">
    <property type="protein sequence ID" value="KAK6785971.1"/>
    <property type="molecule type" value="Genomic_DNA"/>
</dbReference>
<dbReference type="PANTHER" id="PTHR47718">
    <property type="entry name" value="OS01G0519700 PROTEIN"/>
    <property type="match status" value="1"/>
</dbReference>
<reference evidence="2 3" key="1">
    <citation type="submission" date="2024-02" db="EMBL/GenBank/DDBJ databases">
        <title>de novo genome assembly of Solanum bulbocastanum strain 11H21.</title>
        <authorList>
            <person name="Hosaka A.J."/>
        </authorList>
    </citation>
    <scope>NUCLEOTIDE SEQUENCE [LARGE SCALE GENOMIC DNA]</scope>
    <source>
        <tissue evidence="2">Young leaves</tissue>
    </source>
</reference>
<dbReference type="AlphaFoldDB" id="A0AAN8TIB1"/>
<evidence type="ECO:0000313" key="2">
    <source>
        <dbReference type="EMBL" id="KAK6785971.1"/>
    </source>
</evidence>
<dbReference type="Pfam" id="PF10551">
    <property type="entry name" value="MULE"/>
    <property type="match status" value="1"/>
</dbReference>
<dbReference type="InterPro" id="IPR018289">
    <property type="entry name" value="MULE_transposase_dom"/>
</dbReference>
<organism evidence="2 3">
    <name type="scientific">Solanum bulbocastanum</name>
    <name type="common">Wild potato</name>
    <dbReference type="NCBI Taxonomy" id="147425"/>
    <lineage>
        <taxon>Eukaryota</taxon>
        <taxon>Viridiplantae</taxon>
        <taxon>Streptophyta</taxon>
        <taxon>Embryophyta</taxon>
        <taxon>Tracheophyta</taxon>
        <taxon>Spermatophyta</taxon>
        <taxon>Magnoliopsida</taxon>
        <taxon>eudicotyledons</taxon>
        <taxon>Gunneridae</taxon>
        <taxon>Pentapetalae</taxon>
        <taxon>asterids</taxon>
        <taxon>lamiids</taxon>
        <taxon>Solanales</taxon>
        <taxon>Solanaceae</taxon>
        <taxon>Solanoideae</taxon>
        <taxon>Solaneae</taxon>
        <taxon>Solanum</taxon>
    </lineage>
</organism>
<evidence type="ECO:0000259" key="1">
    <source>
        <dbReference type="Pfam" id="PF10551"/>
    </source>
</evidence>
<proteinExistence type="predicted"/>
<sequence>MIRDYKIYGDVVSFDTTYRTTKEYRPLALFVGLNNHREMVIFGATLLYEESIESFEWFFNKFFRIMSADNKHFLLIKILLYLLLSH</sequence>
<dbReference type="Proteomes" id="UP001371456">
    <property type="component" value="Unassembled WGS sequence"/>
</dbReference>
<keyword evidence="3" id="KW-1185">Reference proteome</keyword>
<feature type="domain" description="MULE transposase" evidence="1">
    <location>
        <begin position="11"/>
        <end position="72"/>
    </location>
</feature>
<name>A0AAN8TIB1_SOLBU</name>
<accession>A0AAN8TIB1</accession>
<evidence type="ECO:0000313" key="3">
    <source>
        <dbReference type="Proteomes" id="UP001371456"/>
    </source>
</evidence>